<evidence type="ECO:0000313" key="2">
    <source>
        <dbReference type="Proteomes" id="UP000266552"/>
    </source>
</evidence>
<accession>A0A385TTG9</accession>
<dbReference type="AlphaFoldDB" id="A0A385TTG9"/>
<evidence type="ECO:0000313" key="1">
    <source>
        <dbReference type="EMBL" id="AYB46418.1"/>
    </source>
</evidence>
<organism evidence="1 2">
    <name type="scientific">Paenibacillus lautus</name>
    <name type="common">Bacillus lautus</name>
    <dbReference type="NCBI Taxonomy" id="1401"/>
    <lineage>
        <taxon>Bacteria</taxon>
        <taxon>Bacillati</taxon>
        <taxon>Bacillota</taxon>
        <taxon>Bacilli</taxon>
        <taxon>Bacillales</taxon>
        <taxon>Paenibacillaceae</taxon>
        <taxon>Paenibacillus</taxon>
    </lineage>
</organism>
<sequence>MYESSVPQKAHGREGAVFFIKFPHCKMYRHRKDSPVISKILRDNDVKSLVITGCVFYREIMIYWQETNGSFNKNMEFYPSKIMKTLHIKRFQKKTREFTRKMWFNGQGNRIFGFFVVNLNVRFALTEY</sequence>
<reference evidence="1 2" key="1">
    <citation type="submission" date="2018-09" db="EMBL/GenBank/DDBJ databases">
        <title>Genome Sequence of Paenibacillus lautus Strain E7593-69, Azo Dye-Degrading Bacteria, Isolated from Commercial Tattoo Inks.</title>
        <authorList>
            <person name="Nho S.W."/>
            <person name="Kim S.-J."/>
            <person name="Kweon O."/>
            <person name="Cerniglia C.E."/>
        </authorList>
    </citation>
    <scope>NUCLEOTIDE SEQUENCE [LARGE SCALE GENOMIC DNA]</scope>
    <source>
        <strain evidence="1 2">E7593-69</strain>
    </source>
</reference>
<proteinExistence type="predicted"/>
<dbReference type="Proteomes" id="UP000266552">
    <property type="component" value="Chromosome"/>
</dbReference>
<dbReference type="KEGG" id="plw:D5F53_25330"/>
<gene>
    <name evidence="1" type="ORF">D5F53_25330</name>
</gene>
<keyword evidence="2" id="KW-1185">Reference proteome</keyword>
<protein>
    <submittedName>
        <fullName evidence="1">Uncharacterized protein</fullName>
    </submittedName>
</protein>
<dbReference type="EMBL" id="CP032412">
    <property type="protein sequence ID" value="AYB46418.1"/>
    <property type="molecule type" value="Genomic_DNA"/>
</dbReference>
<name>A0A385TTG9_PAELA</name>